<feature type="compositionally biased region" description="Low complexity" evidence="1">
    <location>
        <begin position="42"/>
        <end position="55"/>
    </location>
</feature>
<feature type="region of interest" description="Disordered" evidence="1">
    <location>
        <begin position="25"/>
        <end position="101"/>
    </location>
</feature>
<proteinExistence type="predicted"/>
<evidence type="ECO:0000313" key="4">
    <source>
        <dbReference type="Proteomes" id="UP001519064"/>
    </source>
</evidence>
<feature type="compositionally biased region" description="Acidic residues" evidence="1">
    <location>
        <begin position="56"/>
        <end position="66"/>
    </location>
</feature>
<feature type="compositionally biased region" description="Acidic residues" evidence="1">
    <location>
        <begin position="73"/>
        <end position="87"/>
    </location>
</feature>
<sequence>MAAVAAAAVVALALITASVLYLTRGDSDTSDSADKKPTTGQSPSPSDESGEPTGEPSEEPSEDGGETDFPSPGEDDDVPSDDPDESPSDVPLPSFLLRKGDCYDRSKEREGAVVTRDCDKSHDAEVVSRKRLSGSYTTDDAVRRKADSMCRTVLRDKAAKQPSGTVGGTLISYPKAKNAGTGLSYVICSLTAGKGKKLSKPLA</sequence>
<keyword evidence="2" id="KW-0732">Signal</keyword>
<evidence type="ECO:0008006" key="5">
    <source>
        <dbReference type="Google" id="ProtNLM"/>
    </source>
</evidence>
<evidence type="ECO:0000313" key="3">
    <source>
        <dbReference type="EMBL" id="MBO8191815.1"/>
    </source>
</evidence>
<dbReference type="EMBL" id="JADKMA010000032">
    <property type="protein sequence ID" value="MBO8191815.1"/>
    <property type="molecule type" value="Genomic_DNA"/>
</dbReference>
<feature type="signal peptide" evidence="2">
    <location>
        <begin position="1"/>
        <end position="21"/>
    </location>
</feature>
<keyword evidence="4" id="KW-1185">Reference proteome</keyword>
<comment type="caution">
    <text evidence="3">The sequence shown here is derived from an EMBL/GenBank/DDBJ whole genome shotgun (WGS) entry which is preliminary data.</text>
</comment>
<gene>
    <name evidence="3" type="ORF">ITI46_08990</name>
</gene>
<protein>
    <recommendedName>
        <fullName evidence="5">Septum formation-related domain-containing protein</fullName>
    </recommendedName>
</protein>
<organism evidence="3 4">
    <name type="scientific">Streptomyces oryzae</name>
    <dbReference type="NCBI Taxonomy" id="1434886"/>
    <lineage>
        <taxon>Bacteria</taxon>
        <taxon>Bacillati</taxon>
        <taxon>Actinomycetota</taxon>
        <taxon>Actinomycetes</taxon>
        <taxon>Kitasatosporales</taxon>
        <taxon>Streptomycetaceae</taxon>
        <taxon>Streptomyces</taxon>
    </lineage>
</organism>
<dbReference type="Proteomes" id="UP001519064">
    <property type="component" value="Unassembled WGS sequence"/>
</dbReference>
<dbReference type="RefSeq" id="WP_209238906.1">
    <property type="nucleotide sequence ID" value="NZ_JADKMA010000032.1"/>
</dbReference>
<evidence type="ECO:0000256" key="2">
    <source>
        <dbReference type="SAM" id="SignalP"/>
    </source>
</evidence>
<evidence type="ECO:0000256" key="1">
    <source>
        <dbReference type="SAM" id="MobiDB-lite"/>
    </source>
</evidence>
<name>A0ABS3X8X2_9ACTN</name>
<accession>A0ABS3X8X2</accession>
<feature type="chain" id="PRO_5046188780" description="Septum formation-related domain-containing protein" evidence="2">
    <location>
        <begin position="22"/>
        <end position="203"/>
    </location>
</feature>
<reference evidence="3 4" key="1">
    <citation type="submission" date="2020-11" db="EMBL/GenBank/DDBJ databases">
        <title>Streptomyces spirodelae sp. nov., isolated from duckweed.</title>
        <authorList>
            <person name="Saimee Y."/>
            <person name="Duangmal K."/>
        </authorList>
    </citation>
    <scope>NUCLEOTIDE SEQUENCE [LARGE SCALE GENOMIC DNA]</scope>
    <source>
        <strain evidence="3 4">S16-07</strain>
    </source>
</reference>